<organism evidence="1 2">
    <name type="scientific">Nitrolancea hollandica Lb</name>
    <dbReference type="NCBI Taxonomy" id="1129897"/>
    <lineage>
        <taxon>Bacteria</taxon>
        <taxon>Pseudomonadati</taxon>
        <taxon>Thermomicrobiota</taxon>
        <taxon>Thermomicrobia</taxon>
        <taxon>Sphaerobacterales</taxon>
        <taxon>Sphaerobacterineae</taxon>
        <taxon>Sphaerobacteraceae</taxon>
        <taxon>Nitrolancea</taxon>
    </lineage>
</organism>
<dbReference type="Proteomes" id="UP000004221">
    <property type="component" value="Unassembled WGS sequence"/>
</dbReference>
<dbReference type="Pfam" id="PF13618">
    <property type="entry name" value="Gluconate_2-dh3"/>
    <property type="match status" value="1"/>
</dbReference>
<dbReference type="EMBL" id="CAGS01000049">
    <property type="protein sequence ID" value="CCF82668.1"/>
    <property type="molecule type" value="Genomic_DNA"/>
</dbReference>
<dbReference type="RefSeq" id="WP_008474931.1">
    <property type="nucleotide sequence ID" value="NZ_CAGS01000049.1"/>
</dbReference>
<dbReference type="InterPro" id="IPR027056">
    <property type="entry name" value="Gluconate_2DH_su3"/>
</dbReference>
<evidence type="ECO:0000313" key="2">
    <source>
        <dbReference type="Proteomes" id="UP000004221"/>
    </source>
</evidence>
<protein>
    <recommendedName>
        <fullName evidence="3">Gluconate 2-dehydrogenase subunit 3 family protein</fullName>
    </recommendedName>
</protein>
<gene>
    <name evidence="1" type="ORF">NITHO_1420008</name>
</gene>
<evidence type="ECO:0008006" key="3">
    <source>
        <dbReference type="Google" id="ProtNLM"/>
    </source>
</evidence>
<comment type="caution">
    <text evidence="1">The sequence shown here is derived from an EMBL/GenBank/DDBJ whole genome shotgun (WGS) entry which is preliminary data.</text>
</comment>
<sequence>MVRDRYPGWDVLSQRGHWDATTRKVVLDRVHNVPPFQYFESSQILTLGALCARVIPQALRPPDRRVPIAHWIDQYCALGSSGGFRYEDMPPRPVAWTWGLDGLDQSTGALFGSRFAELDDERQDQVLERIRAGDPPGEVWTRMPARRWWISVALRDISGAYYAHPYAWDEIGFGGPAYPRGYAALNHGAPEPWEPREAPDGWHHDRG</sequence>
<accession>I4EDA6</accession>
<reference evidence="1 2" key="1">
    <citation type="journal article" date="2012" name="ISME J.">
        <title>Nitrification expanded: discovery, physiology and genomics of a nitrite-oxidizing bacterium from the phylum Chloroflexi.</title>
        <authorList>
            <person name="Sorokin D.Y."/>
            <person name="Lucker S."/>
            <person name="Vejmelkova D."/>
            <person name="Kostrikina N.A."/>
            <person name="Kleerebezem R."/>
            <person name="Rijpstra W.I."/>
            <person name="Damste J.S."/>
            <person name="Le Paslier D."/>
            <person name="Muyzer G."/>
            <person name="Wagner M."/>
            <person name="van Loosdrecht M.C."/>
            <person name="Daims H."/>
        </authorList>
    </citation>
    <scope>NUCLEOTIDE SEQUENCE [LARGE SCALE GENOMIC DNA]</scope>
    <source>
        <strain evidence="2">none</strain>
    </source>
</reference>
<proteinExistence type="predicted"/>
<keyword evidence="2" id="KW-1185">Reference proteome</keyword>
<dbReference type="AlphaFoldDB" id="I4EDA6"/>
<evidence type="ECO:0000313" key="1">
    <source>
        <dbReference type="EMBL" id="CCF82668.1"/>
    </source>
</evidence>
<name>I4EDA6_9BACT</name>
<dbReference type="OrthoDB" id="63962at2"/>